<feature type="compositionally biased region" description="Polar residues" evidence="1">
    <location>
        <begin position="11"/>
        <end position="30"/>
    </location>
</feature>
<dbReference type="AlphaFoldDB" id="W6Z4Q9"/>
<feature type="region of interest" description="Disordered" evidence="1">
    <location>
        <begin position="1"/>
        <end position="33"/>
    </location>
</feature>
<dbReference type="EMBL" id="KI964541">
    <property type="protein sequence ID" value="EUC38676.1"/>
    <property type="molecule type" value="Genomic_DNA"/>
</dbReference>
<reference evidence="2 3" key="1">
    <citation type="journal article" date="2013" name="PLoS Genet.">
        <title>Comparative genome structure, secondary metabolite, and effector coding capacity across Cochliobolus pathogens.</title>
        <authorList>
            <person name="Condon B.J."/>
            <person name="Leng Y."/>
            <person name="Wu D."/>
            <person name="Bushley K.E."/>
            <person name="Ohm R.A."/>
            <person name="Otillar R."/>
            <person name="Martin J."/>
            <person name="Schackwitz W."/>
            <person name="Grimwood J."/>
            <person name="MohdZainudin N."/>
            <person name="Xue C."/>
            <person name="Wang R."/>
            <person name="Manning V.A."/>
            <person name="Dhillon B."/>
            <person name="Tu Z.J."/>
            <person name="Steffenson B.J."/>
            <person name="Salamov A."/>
            <person name="Sun H."/>
            <person name="Lowry S."/>
            <person name="LaButti K."/>
            <person name="Han J."/>
            <person name="Copeland A."/>
            <person name="Lindquist E."/>
            <person name="Barry K."/>
            <person name="Schmutz J."/>
            <person name="Baker S.E."/>
            <person name="Ciuffetti L.M."/>
            <person name="Grigoriev I.V."/>
            <person name="Zhong S."/>
            <person name="Turgeon B.G."/>
        </authorList>
    </citation>
    <scope>NUCLEOTIDE SEQUENCE [LARGE SCALE GENOMIC DNA]</scope>
    <source>
        <strain evidence="2 3">26-R-13</strain>
    </source>
</reference>
<dbReference type="Proteomes" id="UP000053841">
    <property type="component" value="Unassembled WGS sequence"/>
</dbReference>
<evidence type="ECO:0000313" key="2">
    <source>
        <dbReference type="EMBL" id="EUC38676.1"/>
    </source>
</evidence>
<dbReference type="KEGG" id="bze:COCCADRAFT_82587"/>
<dbReference type="GeneID" id="19151397"/>
<name>W6Z4Q9_COCC2</name>
<proteinExistence type="predicted"/>
<dbReference type="RefSeq" id="XP_007707103.1">
    <property type="nucleotide sequence ID" value="XM_007708913.1"/>
</dbReference>
<organism evidence="2 3">
    <name type="scientific">Cochliobolus carbonum (strain 26-R-13)</name>
    <name type="common">Maize leaf spot fungus</name>
    <name type="synonym">Bipolaris zeicola</name>
    <dbReference type="NCBI Taxonomy" id="930089"/>
    <lineage>
        <taxon>Eukaryota</taxon>
        <taxon>Fungi</taxon>
        <taxon>Dikarya</taxon>
        <taxon>Ascomycota</taxon>
        <taxon>Pezizomycotina</taxon>
        <taxon>Dothideomycetes</taxon>
        <taxon>Pleosporomycetidae</taxon>
        <taxon>Pleosporales</taxon>
        <taxon>Pleosporineae</taxon>
        <taxon>Pleosporaceae</taxon>
        <taxon>Bipolaris</taxon>
    </lineage>
</organism>
<sequence>SPSPPPPPPHTNSRNNTSNKNQGTSTTPDTSWAAMRDTVAATRIAGRQSVLWTADGDFVRRRGRGGRNIRQCARVWGDDDGEMGVCDTDASRRRAGGGVLRWF</sequence>
<dbReference type="HOGENOM" id="CLU_2270061_0_0_1"/>
<feature type="compositionally biased region" description="Pro residues" evidence="1">
    <location>
        <begin position="1"/>
        <end position="10"/>
    </location>
</feature>
<gene>
    <name evidence="2" type="ORF">COCCADRAFT_82587</name>
</gene>
<evidence type="ECO:0000313" key="3">
    <source>
        <dbReference type="Proteomes" id="UP000053841"/>
    </source>
</evidence>
<accession>W6Z4Q9</accession>
<protein>
    <submittedName>
        <fullName evidence="2">Uncharacterized protein</fullName>
    </submittedName>
</protein>
<feature type="non-terminal residue" evidence="2">
    <location>
        <position position="1"/>
    </location>
</feature>
<keyword evidence="3" id="KW-1185">Reference proteome</keyword>
<evidence type="ECO:0000256" key="1">
    <source>
        <dbReference type="SAM" id="MobiDB-lite"/>
    </source>
</evidence>